<dbReference type="AlphaFoldDB" id="A0A875S770"/>
<dbReference type="OrthoDB" id="4084551at2759"/>
<keyword evidence="2" id="KW-0472">Membrane</keyword>
<gene>
    <name evidence="4" type="ORF">FOA43_003531</name>
</gene>
<dbReference type="GeneID" id="62196931"/>
<keyword evidence="5" id="KW-1185">Reference proteome</keyword>
<dbReference type="InterPro" id="IPR028000">
    <property type="entry name" value="Pma1"/>
</dbReference>
<feature type="signal peptide" evidence="3">
    <location>
        <begin position="1"/>
        <end position="20"/>
    </location>
</feature>
<evidence type="ECO:0000313" key="4">
    <source>
        <dbReference type="EMBL" id="QPG76145.1"/>
    </source>
</evidence>
<dbReference type="Pfam" id="PF14610">
    <property type="entry name" value="Psg1"/>
    <property type="match status" value="1"/>
</dbReference>
<reference evidence="4" key="1">
    <citation type="submission" date="2020-10" db="EMBL/GenBank/DDBJ databases">
        <authorList>
            <person name="Roach M.J.R."/>
        </authorList>
    </citation>
    <scope>NUCLEOTIDE SEQUENCE</scope>
    <source>
        <strain evidence="4">CBS 1945</strain>
    </source>
</reference>
<dbReference type="Proteomes" id="UP000662931">
    <property type="component" value="Chromosome 4"/>
</dbReference>
<name>A0A875S770_EENNA</name>
<accession>A0A875S770</accession>
<evidence type="ECO:0000256" key="1">
    <source>
        <dbReference type="SAM" id="MobiDB-lite"/>
    </source>
</evidence>
<keyword evidence="2" id="KW-0812">Transmembrane</keyword>
<evidence type="ECO:0000313" key="5">
    <source>
        <dbReference type="Proteomes" id="UP000662931"/>
    </source>
</evidence>
<keyword evidence="3" id="KW-0732">Signal</keyword>
<dbReference type="KEGG" id="bnn:FOA43_003531"/>
<evidence type="ECO:0000256" key="3">
    <source>
        <dbReference type="SAM" id="SignalP"/>
    </source>
</evidence>
<feature type="region of interest" description="Disordered" evidence="1">
    <location>
        <begin position="91"/>
        <end position="112"/>
    </location>
</feature>
<feature type="compositionally biased region" description="Polar residues" evidence="1">
    <location>
        <begin position="348"/>
        <end position="360"/>
    </location>
</feature>
<sequence length="372" mass="40122">MRFSGSIVLVLGLYSGFAQAEPDNLFKRDNDQNVLSDKIWTSTSSGKNFLITPTAIDGVTISASPVTDSATQWVSLDSSGIPYKVTPVKTDGSTVSVSPTPTASDYPDPTGGAPPVLRCMNDRVPSDDTTGYPFCIANGTELVVGETYWITWDPTYWGGNVARVRLQTVQYPMKDNDEVLFNSDYISNNNGFYPWYIKSSYKKGKGFFWLTITPLVTSKSDVEHVGTKSGPLLRIVDSTSDASTKISRVPSDNGVTSSSSHSNSSKVKVIVPAVIVPVVVIALVVVLFFLYFNRAKKQGNDPSIGGFFSSIRMKGSKTIEPVTDAERVAVTTDATSVTSEDLESRLSSVDASTLQTQSISGDPFADNPPESL</sequence>
<dbReference type="EMBL" id="CP064815">
    <property type="protein sequence ID" value="QPG76145.1"/>
    <property type="molecule type" value="Genomic_DNA"/>
</dbReference>
<proteinExistence type="predicted"/>
<dbReference type="RefSeq" id="XP_038779710.1">
    <property type="nucleotide sequence ID" value="XM_038923782.1"/>
</dbReference>
<feature type="region of interest" description="Disordered" evidence="1">
    <location>
        <begin position="348"/>
        <end position="372"/>
    </location>
</feature>
<keyword evidence="2" id="KW-1133">Transmembrane helix</keyword>
<feature type="chain" id="PRO_5034073738" evidence="3">
    <location>
        <begin position="21"/>
        <end position="372"/>
    </location>
</feature>
<protein>
    <submittedName>
        <fullName evidence="4">Uncharacterized protein</fullName>
    </submittedName>
</protein>
<organism evidence="4 5">
    <name type="scientific">Eeniella nana</name>
    <name type="common">Yeast</name>
    <name type="synonym">Brettanomyces nanus</name>
    <dbReference type="NCBI Taxonomy" id="13502"/>
    <lineage>
        <taxon>Eukaryota</taxon>
        <taxon>Fungi</taxon>
        <taxon>Dikarya</taxon>
        <taxon>Ascomycota</taxon>
        <taxon>Saccharomycotina</taxon>
        <taxon>Pichiomycetes</taxon>
        <taxon>Pichiales</taxon>
        <taxon>Pichiaceae</taxon>
        <taxon>Brettanomyces</taxon>
    </lineage>
</organism>
<evidence type="ECO:0000256" key="2">
    <source>
        <dbReference type="SAM" id="Phobius"/>
    </source>
</evidence>
<feature type="compositionally biased region" description="Low complexity" evidence="1">
    <location>
        <begin position="93"/>
        <end position="102"/>
    </location>
</feature>
<feature type="transmembrane region" description="Helical" evidence="2">
    <location>
        <begin position="269"/>
        <end position="292"/>
    </location>
</feature>